<organism evidence="1 2">
    <name type="scientific">Phormidium pseudopriestleyi FRX01</name>
    <dbReference type="NCBI Taxonomy" id="1759528"/>
    <lineage>
        <taxon>Bacteria</taxon>
        <taxon>Bacillati</taxon>
        <taxon>Cyanobacteriota</taxon>
        <taxon>Cyanophyceae</taxon>
        <taxon>Oscillatoriophycideae</taxon>
        <taxon>Oscillatoriales</taxon>
        <taxon>Oscillatoriaceae</taxon>
        <taxon>Phormidium</taxon>
    </lineage>
</organism>
<evidence type="ECO:0000313" key="1">
    <source>
        <dbReference type="EMBL" id="MBO0352000.1"/>
    </source>
</evidence>
<dbReference type="RefSeq" id="WP_207090424.1">
    <property type="nucleotide sequence ID" value="NZ_JAFLQW010000619.1"/>
</dbReference>
<comment type="caution">
    <text evidence="1">The sequence shown here is derived from an EMBL/GenBank/DDBJ whole genome shotgun (WGS) entry which is preliminary data.</text>
</comment>
<evidence type="ECO:0000313" key="2">
    <source>
        <dbReference type="Proteomes" id="UP000664844"/>
    </source>
</evidence>
<accession>A0ABS3FY09</accession>
<keyword evidence="2" id="KW-1185">Reference proteome</keyword>
<dbReference type="EMBL" id="JAFLQW010000619">
    <property type="protein sequence ID" value="MBO0352000.1"/>
    <property type="molecule type" value="Genomic_DNA"/>
</dbReference>
<sequence>MALALQNRAIGVLEDSPTTETAFNSLGSLGFSMDNILVATPDNIPDEMESPDREFLDNRTVEGLG</sequence>
<protein>
    <submittedName>
        <fullName evidence="1">Uncharacterized protein</fullName>
    </submittedName>
</protein>
<proteinExistence type="predicted"/>
<name>A0ABS3FY09_9CYAN</name>
<gene>
    <name evidence="1" type="ORF">J0895_23540</name>
</gene>
<reference evidence="1 2" key="1">
    <citation type="submission" date="2021-03" db="EMBL/GenBank/DDBJ databases">
        <title>Metabolic Capacity of the Antarctic Cyanobacterium Phormidium pseudopriestleyi that Sustains Oxygenic Photosynthesis in the Presence of Hydrogen Sulfide.</title>
        <authorList>
            <person name="Lumian J.E."/>
            <person name="Jungblut A.D."/>
            <person name="Dillon M.L."/>
            <person name="Hawes I."/>
            <person name="Doran P.T."/>
            <person name="Mackey T.J."/>
            <person name="Dick G.J."/>
            <person name="Grettenberger C.L."/>
            <person name="Sumner D.Y."/>
        </authorList>
    </citation>
    <scope>NUCLEOTIDE SEQUENCE [LARGE SCALE GENOMIC DNA]</scope>
    <source>
        <strain evidence="1 2">FRX01</strain>
    </source>
</reference>
<dbReference type="Proteomes" id="UP000664844">
    <property type="component" value="Unassembled WGS sequence"/>
</dbReference>